<comment type="catalytic activity">
    <reaction evidence="4 5 6">
        <text>an acyl phosphate + H2O = a carboxylate + phosphate + H(+)</text>
        <dbReference type="Rhea" id="RHEA:14965"/>
        <dbReference type="ChEBI" id="CHEBI:15377"/>
        <dbReference type="ChEBI" id="CHEBI:15378"/>
        <dbReference type="ChEBI" id="CHEBI:29067"/>
        <dbReference type="ChEBI" id="CHEBI:43474"/>
        <dbReference type="ChEBI" id="CHEBI:59918"/>
        <dbReference type="EC" id="3.6.1.7"/>
    </reaction>
</comment>
<comment type="similarity">
    <text evidence="1 7">Belongs to the acylphosphatase family.</text>
</comment>
<dbReference type="PROSITE" id="PS00151">
    <property type="entry name" value="ACYLPHOSPHATASE_2"/>
    <property type="match status" value="1"/>
</dbReference>
<dbReference type="GO" id="GO:0003998">
    <property type="term" value="F:acylphosphatase activity"/>
    <property type="evidence" value="ECO:0007669"/>
    <property type="project" value="UniProtKB-EC"/>
</dbReference>
<evidence type="ECO:0000256" key="2">
    <source>
        <dbReference type="ARBA" id="ARBA00012150"/>
    </source>
</evidence>
<evidence type="ECO:0000256" key="3">
    <source>
        <dbReference type="ARBA" id="ARBA00022801"/>
    </source>
</evidence>
<evidence type="ECO:0000313" key="10">
    <source>
        <dbReference type="Proteomes" id="UP001445335"/>
    </source>
</evidence>
<dbReference type="Gene3D" id="3.30.70.100">
    <property type="match status" value="1"/>
</dbReference>
<gene>
    <name evidence="9" type="ORF">WJX81_003015</name>
</gene>
<dbReference type="InterPro" id="IPR036046">
    <property type="entry name" value="Acylphosphatase-like_dom_sf"/>
</dbReference>
<dbReference type="InterPro" id="IPR020456">
    <property type="entry name" value="Acylphosphatase"/>
</dbReference>
<evidence type="ECO:0000256" key="4">
    <source>
        <dbReference type="ARBA" id="ARBA00047645"/>
    </source>
</evidence>
<feature type="active site" evidence="5">
    <location>
        <position position="38"/>
    </location>
</feature>
<dbReference type="SUPFAM" id="SSF54975">
    <property type="entry name" value="Acylphosphatase/BLUF domain-like"/>
    <property type="match status" value="1"/>
</dbReference>
<dbReference type="FunFam" id="3.30.70.100:FF:000011">
    <property type="entry name" value="Acylphosphatase"/>
    <property type="match status" value="1"/>
</dbReference>
<dbReference type="Pfam" id="PF00708">
    <property type="entry name" value="Acylphosphatase"/>
    <property type="match status" value="1"/>
</dbReference>
<evidence type="ECO:0000313" key="9">
    <source>
        <dbReference type="EMBL" id="KAK9843702.1"/>
    </source>
</evidence>
<dbReference type="EMBL" id="JALJOU010000005">
    <property type="protein sequence ID" value="KAK9843702.1"/>
    <property type="molecule type" value="Genomic_DNA"/>
</dbReference>
<evidence type="ECO:0000256" key="7">
    <source>
        <dbReference type="RuleBase" id="RU004168"/>
    </source>
</evidence>
<comment type="caution">
    <text evidence="9">The sequence shown here is derived from an EMBL/GenBank/DDBJ whole genome shotgun (WGS) entry which is preliminary data.</text>
</comment>
<dbReference type="PRINTS" id="PR00112">
    <property type="entry name" value="ACYLPHPHTASE"/>
</dbReference>
<dbReference type="EC" id="3.6.1.7" evidence="2 5"/>
<evidence type="ECO:0000256" key="5">
    <source>
        <dbReference type="PROSITE-ProRule" id="PRU00520"/>
    </source>
</evidence>
<dbReference type="PANTHER" id="PTHR10029">
    <property type="entry name" value="ACYLPHOSPHATASE"/>
    <property type="match status" value="1"/>
</dbReference>
<dbReference type="PANTHER" id="PTHR10029:SF3">
    <property type="entry name" value="ACYLPHOSPHATASE-RELATED"/>
    <property type="match status" value="1"/>
</dbReference>
<reference evidence="9 10" key="1">
    <citation type="journal article" date="2024" name="Nat. Commun.">
        <title>Phylogenomics reveals the evolutionary origins of lichenization in chlorophyte algae.</title>
        <authorList>
            <person name="Puginier C."/>
            <person name="Libourel C."/>
            <person name="Otte J."/>
            <person name="Skaloud P."/>
            <person name="Haon M."/>
            <person name="Grisel S."/>
            <person name="Petersen M."/>
            <person name="Berrin J.G."/>
            <person name="Delaux P.M."/>
            <person name="Dal Grande F."/>
            <person name="Keller J."/>
        </authorList>
    </citation>
    <scope>NUCLEOTIDE SEQUENCE [LARGE SCALE GENOMIC DNA]</scope>
    <source>
        <strain evidence="9 10">SAG 245.80</strain>
    </source>
</reference>
<dbReference type="PROSITE" id="PS51160">
    <property type="entry name" value="ACYLPHOSPHATASE_3"/>
    <property type="match status" value="1"/>
</dbReference>
<dbReference type="PROSITE" id="PS00150">
    <property type="entry name" value="ACYLPHOSPHATASE_1"/>
    <property type="match status" value="1"/>
</dbReference>
<dbReference type="InterPro" id="IPR017968">
    <property type="entry name" value="Acylphosphatase_CS"/>
</dbReference>
<dbReference type="AlphaFoldDB" id="A0AAW1SCK2"/>
<evidence type="ECO:0000256" key="6">
    <source>
        <dbReference type="RuleBase" id="RU000553"/>
    </source>
</evidence>
<feature type="active site" evidence="5">
    <location>
        <position position="20"/>
    </location>
</feature>
<name>A0AAW1SCK2_9CHLO</name>
<accession>A0AAW1SCK2</accession>
<proteinExistence type="inferred from homology"/>
<keyword evidence="3 5" id="KW-0378">Hydrolase</keyword>
<sequence>MSYAGYHFEVFGKVQGVFFRKYTVKEAQSLDLVGWVRNTDAGTVEGDAQGRPEKLAEFKEFLTKRGSPQSHIERCKFNNEFSGHKHLDYDTFEQRS</sequence>
<organism evidence="9 10">
    <name type="scientific">Elliptochloris bilobata</name>
    <dbReference type="NCBI Taxonomy" id="381761"/>
    <lineage>
        <taxon>Eukaryota</taxon>
        <taxon>Viridiplantae</taxon>
        <taxon>Chlorophyta</taxon>
        <taxon>core chlorophytes</taxon>
        <taxon>Trebouxiophyceae</taxon>
        <taxon>Trebouxiophyceae incertae sedis</taxon>
        <taxon>Elliptochloris clade</taxon>
        <taxon>Elliptochloris</taxon>
    </lineage>
</organism>
<keyword evidence="10" id="KW-1185">Reference proteome</keyword>
<evidence type="ECO:0000259" key="8">
    <source>
        <dbReference type="PROSITE" id="PS51160"/>
    </source>
</evidence>
<dbReference type="InterPro" id="IPR001792">
    <property type="entry name" value="Acylphosphatase-like_dom"/>
</dbReference>
<dbReference type="Proteomes" id="UP001445335">
    <property type="component" value="Unassembled WGS sequence"/>
</dbReference>
<evidence type="ECO:0000256" key="1">
    <source>
        <dbReference type="ARBA" id="ARBA00005614"/>
    </source>
</evidence>
<feature type="domain" description="Acylphosphatase-like" evidence="8">
    <location>
        <begin position="5"/>
        <end position="96"/>
    </location>
</feature>
<protein>
    <recommendedName>
        <fullName evidence="2 5">Acylphosphatase</fullName>
        <ecNumber evidence="2 5">3.6.1.7</ecNumber>
    </recommendedName>
</protein>